<name>A0ACC2N549_9HYME</name>
<keyword evidence="2" id="KW-1185">Reference proteome</keyword>
<comment type="caution">
    <text evidence="1">The sequence shown here is derived from an EMBL/GenBank/DDBJ whole genome shotgun (WGS) entry which is preliminary data.</text>
</comment>
<reference evidence="1" key="1">
    <citation type="submission" date="2023-04" db="EMBL/GenBank/DDBJ databases">
        <title>A chromosome-level genome assembly of the parasitoid wasp Eretmocerus hayati.</title>
        <authorList>
            <person name="Zhong Y."/>
            <person name="Liu S."/>
            <person name="Liu Y."/>
        </authorList>
    </citation>
    <scope>NUCLEOTIDE SEQUENCE</scope>
    <source>
        <strain evidence="1">ZJU_SS_LIU_2023</strain>
    </source>
</reference>
<organism evidence="1 2">
    <name type="scientific">Eretmocerus hayati</name>
    <dbReference type="NCBI Taxonomy" id="131215"/>
    <lineage>
        <taxon>Eukaryota</taxon>
        <taxon>Metazoa</taxon>
        <taxon>Ecdysozoa</taxon>
        <taxon>Arthropoda</taxon>
        <taxon>Hexapoda</taxon>
        <taxon>Insecta</taxon>
        <taxon>Pterygota</taxon>
        <taxon>Neoptera</taxon>
        <taxon>Endopterygota</taxon>
        <taxon>Hymenoptera</taxon>
        <taxon>Apocrita</taxon>
        <taxon>Proctotrupomorpha</taxon>
        <taxon>Chalcidoidea</taxon>
        <taxon>Aphelinidae</taxon>
        <taxon>Aphelininae</taxon>
        <taxon>Eretmocerus</taxon>
    </lineage>
</organism>
<gene>
    <name evidence="1" type="ORF">QAD02_006462</name>
</gene>
<evidence type="ECO:0000313" key="2">
    <source>
        <dbReference type="Proteomes" id="UP001239111"/>
    </source>
</evidence>
<protein>
    <submittedName>
        <fullName evidence="1">Uncharacterized protein</fullName>
    </submittedName>
</protein>
<evidence type="ECO:0000313" key="1">
    <source>
        <dbReference type="EMBL" id="KAJ8664800.1"/>
    </source>
</evidence>
<feature type="non-terminal residue" evidence="1">
    <location>
        <position position="1"/>
    </location>
</feature>
<dbReference type="EMBL" id="CM056744">
    <property type="protein sequence ID" value="KAJ8664800.1"/>
    <property type="molecule type" value="Genomic_DNA"/>
</dbReference>
<proteinExistence type="predicted"/>
<dbReference type="Proteomes" id="UP001239111">
    <property type="component" value="Chromosome 4"/>
</dbReference>
<sequence>VFRHGDRAPRKKEIYPNDPNKDENLYPNGYGNLTLQGQLRASELGKQLRARYDSYIGKNFTEDNVDVVSTIKNRTLKTLELVLADFLPEWYRLIKRNILNDKENFMSARHCPRYDSEYDRVSEMPEVKSEVDKVKNVMEYLSNYTGKNVSHPSNMLSLYHLLDAESSSNQKLPEWTKEVFPNGPLVHGATLAYRIKSYSTLQRKLNGGKLLLNIIRKMDEAKQNISHVSPKVNLYSGHETTIAALLATLGVYEPHVPQYTSAVIIEFYEQEFQYYVKVVYYLGRPSIFKNLKIPGCSEFCPYVEFLGLLKDVIPEDESICRQ</sequence>
<accession>A0ACC2N549</accession>